<evidence type="ECO:0000313" key="1">
    <source>
        <dbReference type="EMBL" id="CRL18941.1"/>
    </source>
</evidence>
<sequence length="133" mass="13922">MTGKDTSYSDSGVQHLGQLLFNEDLINSVYQLAPYKAHLSTLNRTTNSQDSLYSSANGDGYSAVVDVSKLGDSLADGLVGYITIGVNRSATPAEITGGSVNVVGALPTVTPTPGARTAAYVLDASEGYFEKKR</sequence>
<dbReference type="AlphaFoldDB" id="A0A0G4NY10"/>
<dbReference type="Proteomes" id="UP000053732">
    <property type="component" value="Unassembled WGS sequence"/>
</dbReference>
<dbReference type="PANTHER" id="PTHR34315:SF1">
    <property type="entry name" value="INTRADIOL RING-CLEAVAGE DIOXYGENASES DOMAIN-CONTAINING PROTEIN-RELATED"/>
    <property type="match status" value="1"/>
</dbReference>
<dbReference type="EMBL" id="HG793135">
    <property type="protein sequence ID" value="CRL18941.1"/>
    <property type="molecule type" value="Genomic_DNA"/>
</dbReference>
<protein>
    <submittedName>
        <fullName evidence="1">Str. FM013</fullName>
    </submittedName>
</protein>
<gene>
    <name evidence="1" type="ORF">PCAMFM013_S002g000811</name>
</gene>
<dbReference type="STRING" id="1429867.A0A0G4NY10"/>
<name>A0A0G4NY10_PENC3</name>
<reference evidence="1 2" key="1">
    <citation type="journal article" date="2014" name="Nat. Commun.">
        <title>Multiple recent horizontal transfers of a large genomic region in cheese making fungi.</title>
        <authorList>
            <person name="Cheeseman K."/>
            <person name="Ropars J."/>
            <person name="Renault P."/>
            <person name="Dupont J."/>
            <person name="Gouzy J."/>
            <person name="Branca A."/>
            <person name="Abraham A.L."/>
            <person name="Ceppi M."/>
            <person name="Conseiller E."/>
            <person name="Debuchy R."/>
            <person name="Malagnac F."/>
            <person name="Goarin A."/>
            <person name="Silar P."/>
            <person name="Lacoste S."/>
            <person name="Sallet E."/>
            <person name="Bensimon A."/>
            <person name="Giraud T."/>
            <person name="Brygoo Y."/>
        </authorList>
    </citation>
    <scope>NUCLEOTIDE SEQUENCE [LARGE SCALE GENOMIC DNA]</scope>
    <source>
        <strain evidence="2">FM 013</strain>
    </source>
</reference>
<keyword evidence="2" id="KW-1185">Reference proteome</keyword>
<organism evidence="1 2">
    <name type="scientific">Penicillium camemberti (strain FM 013)</name>
    <dbReference type="NCBI Taxonomy" id="1429867"/>
    <lineage>
        <taxon>Eukaryota</taxon>
        <taxon>Fungi</taxon>
        <taxon>Dikarya</taxon>
        <taxon>Ascomycota</taxon>
        <taxon>Pezizomycotina</taxon>
        <taxon>Eurotiomycetes</taxon>
        <taxon>Eurotiomycetidae</taxon>
        <taxon>Eurotiales</taxon>
        <taxon>Aspergillaceae</taxon>
        <taxon>Penicillium</taxon>
    </lineage>
</organism>
<accession>A0A0G4NY10</accession>
<evidence type="ECO:0000313" key="2">
    <source>
        <dbReference type="Proteomes" id="UP000053732"/>
    </source>
</evidence>
<proteinExistence type="predicted"/>
<dbReference type="PANTHER" id="PTHR34315">
    <property type="match status" value="1"/>
</dbReference>